<dbReference type="PATRIC" id="fig|448.7.peg.2571"/>
<keyword evidence="2" id="KW-1185">Reference proteome</keyword>
<dbReference type="STRING" id="448.Lery_2447"/>
<sequence length="67" mass="7554">MVFPTERPATELGNKVALHKTLHYVSLESHQLFSCASLKSNKVVLAAQGVEGKNFVLTPDWRQDKMR</sequence>
<gene>
    <name evidence="1" type="ORF">Lery_2447</name>
</gene>
<proteinExistence type="predicted"/>
<dbReference type="RefSeq" id="WP_058527549.1">
    <property type="nucleotide sequence ID" value="NZ_LNYA01000034.1"/>
</dbReference>
<reference evidence="1 2" key="1">
    <citation type="submission" date="2015-11" db="EMBL/GenBank/DDBJ databases">
        <title>Genomic analysis of 38 Legionella species identifies large and diverse effector repertoires.</title>
        <authorList>
            <person name="Burstein D."/>
            <person name="Amaro F."/>
            <person name="Zusman T."/>
            <person name="Lifshitz Z."/>
            <person name="Cohen O."/>
            <person name="Gilbert J.A."/>
            <person name="Pupko T."/>
            <person name="Shuman H.A."/>
            <person name="Segal G."/>
        </authorList>
    </citation>
    <scope>NUCLEOTIDE SEQUENCE [LARGE SCALE GENOMIC DNA]</scope>
    <source>
        <strain evidence="1 2">SE-32A-C8</strain>
    </source>
</reference>
<name>A0A0W0TFA4_LEGER</name>
<dbReference type="Proteomes" id="UP000054773">
    <property type="component" value="Unassembled WGS sequence"/>
</dbReference>
<dbReference type="EMBL" id="LNYA01000034">
    <property type="protein sequence ID" value="KTC94280.1"/>
    <property type="molecule type" value="Genomic_DNA"/>
</dbReference>
<evidence type="ECO:0000313" key="2">
    <source>
        <dbReference type="Proteomes" id="UP000054773"/>
    </source>
</evidence>
<evidence type="ECO:0000313" key="1">
    <source>
        <dbReference type="EMBL" id="KTC94280.1"/>
    </source>
</evidence>
<protein>
    <submittedName>
        <fullName evidence="1">Uncharacterized protein</fullName>
    </submittedName>
</protein>
<dbReference type="AlphaFoldDB" id="A0A0W0TFA4"/>
<comment type="caution">
    <text evidence="1">The sequence shown here is derived from an EMBL/GenBank/DDBJ whole genome shotgun (WGS) entry which is preliminary data.</text>
</comment>
<organism evidence="1 2">
    <name type="scientific">Legionella erythra</name>
    <dbReference type="NCBI Taxonomy" id="448"/>
    <lineage>
        <taxon>Bacteria</taxon>
        <taxon>Pseudomonadati</taxon>
        <taxon>Pseudomonadota</taxon>
        <taxon>Gammaproteobacteria</taxon>
        <taxon>Legionellales</taxon>
        <taxon>Legionellaceae</taxon>
        <taxon>Legionella</taxon>
    </lineage>
</organism>
<accession>A0A0W0TFA4</accession>
<dbReference type="OrthoDB" id="5640393at2"/>